<dbReference type="InterPro" id="IPR010559">
    <property type="entry name" value="Sig_transdc_His_kin_internal"/>
</dbReference>
<dbReference type="Pfam" id="PF06580">
    <property type="entry name" value="His_kinase"/>
    <property type="match status" value="1"/>
</dbReference>
<feature type="transmembrane region" description="Helical" evidence="1">
    <location>
        <begin position="111"/>
        <end position="134"/>
    </location>
</feature>
<keyword evidence="1" id="KW-1133">Transmembrane helix</keyword>
<dbReference type="AlphaFoldDB" id="A0A1I5UUV3"/>
<dbReference type="GO" id="GO:0016020">
    <property type="term" value="C:membrane"/>
    <property type="evidence" value="ECO:0007669"/>
    <property type="project" value="InterPro"/>
</dbReference>
<accession>A0A1I5UUV3</accession>
<dbReference type="InterPro" id="IPR036890">
    <property type="entry name" value="HATPase_C_sf"/>
</dbReference>
<keyword evidence="1" id="KW-0812">Transmembrane</keyword>
<dbReference type="GO" id="GO:0000155">
    <property type="term" value="F:phosphorelay sensor kinase activity"/>
    <property type="evidence" value="ECO:0007669"/>
    <property type="project" value="InterPro"/>
</dbReference>
<dbReference type="PANTHER" id="PTHR34220:SF7">
    <property type="entry name" value="SENSOR HISTIDINE KINASE YPDA"/>
    <property type="match status" value="1"/>
</dbReference>
<gene>
    <name evidence="3" type="ORF">SAMN04515674_10869</name>
</gene>
<dbReference type="RefSeq" id="WP_092017914.1">
    <property type="nucleotide sequence ID" value="NZ_FOXH01000008.1"/>
</dbReference>
<keyword evidence="3" id="KW-0418">Kinase</keyword>
<evidence type="ECO:0000259" key="2">
    <source>
        <dbReference type="Pfam" id="PF06580"/>
    </source>
</evidence>
<dbReference type="InterPro" id="IPR050640">
    <property type="entry name" value="Bact_2-comp_sensor_kinase"/>
</dbReference>
<dbReference type="Proteomes" id="UP000199306">
    <property type="component" value="Unassembled WGS sequence"/>
</dbReference>
<feature type="domain" description="Signal transduction histidine kinase internal region" evidence="2">
    <location>
        <begin position="155"/>
        <end position="234"/>
    </location>
</feature>
<reference evidence="3 4" key="1">
    <citation type="submission" date="2016-10" db="EMBL/GenBank/DDBJ databases">
        <authorList>
            <person name="de Groot N.N."/>
        </authorList>
    </citation>
    <scope>NUCLEOTIDE SEQUENCE [LARGE SCALE GENOMIC DNA]</scope>
    <source>
        <strain evidence="4">E92,LMG 26720,CCM 7988</strain>
    </source>
</reference>
<feature type="transmembrane region" description="Helical" evidence="1">
    <location>
        <begin position="71"/>
        <end position="91"/>
    </location>
</feature>
<keyword evidence="4" id="KW-1185">Reference proteome</keyword>
<dbReference type="SUPFAM" id="SSF55874">
    <property type="entry name" value="ATPase domain of HSP90 chaperone/DNA topoisomerase II/histidine kinase"/>
    <property type="match status" value="1"/>
</dbReference>
<feature type="transmembrane region" description="Helical" evidence="1">
    <location>
        <begin position="7"/>
        <end position="25"/>
    </location>
</feature>
<dbReference type="EMBL" id="FOXH01000008">
    <property type="protein sequence ID" value="SFP99035.1"/>
    <property type="molecule type" value="Genomic_DNA"/>
</dbReference>
<dbReference type="OrthoDB" id="9792992at2"/>
<evidence type="ECO:0000313" key="3">
    <source>
        <dbReference type="EMBL" id="SFP99035.1"/>
    </source>
</evidence>
<dbReference type="PANTHER" id="PTHR34220">
    <property type="entry name" value="SENSOR HISTIDINE KINASE YPDA"/>
    <property type="match status" value="1"/>
</dbReference>
<dbReference type="Gene3D" id="3.30.565.10">
    <property type="entry name" value="Histidine kinase-like ATPase, C-terminal domain"/>
    <property type="match status" value="1"/>
</dbReference>
<evidence type="ECO:0000313" key="4">
    <source>
        <dbReference type="Proteomes" id="UP000199306"/>
    </source>
</evidence>
<name>A0A1I5UUV3_9BACT</name>
<sequence length="344" mass="40209">MRYGKFLWVGHILWWLVSTFYLRYPHTKFFQERPNTLIWYLIVSFFLGLTGTTVYTIVFKRFNKDEPRQTFLFPILGSMVVGALFFIQDGLTGFMRYGNPSRGIPPEWSDYIQYYVESVRYVALWFLLYHLLLYSRIARERDQLLTQTRVLLQNAQLEILRNQLNPHFLFNAINSIKALTISDQELARKGLTNLSQLLRTSLSMGSYPVVEFIDELKLVRDYLSLEKIRYEERITYSLDIQRAVLRQNIPPMTLQLLVENAIKHGIGKNKKGGIIHISAKYNNGVFELIVKNSGKLVKEEKKRSNSGVGLLNLEKRLLINFPDKAEFILKEEDEFVVASIIIRP</sequence>
<dbReference type="STRING" id="1079859.SAMN04515674_10869"/>
<organism evidence="3 4">
    <name type="scientific">Pseudarcicella hirudinis</name>
    <dbReference type="NCBI Taxonomy" id="1079859"/>
    <lineage>
        <taxon>Bacteria</taxon>
        <taxon>Pseudomonadati</taxon>
        <taxon>Bacteroidota</taxon>
        <taxon>Cytophagia</taxon>
        <taxon>Cytophagales</taxon>
        <taxon>Flectobacillaceae</taxon>
        <taxon>Pseudarcicella</taxon>
    </lineage>
</organism>
<feature type="transmembrane region" description="Helical" evidence="1">
    <location>
        <begin position="37"/>
        <end position="59"/>
    </location>
</feature>
<protein>
    <submittedName>
        <fullName evidence="3">Histidine kinase</fullName>
    </submittedName>
</protein>
<evidence type="ECO:0000256" key="1">
    <source>
        <dbReference type="SAM" id="Phobius"/>
    </source>
</evidence>
<proteinExistence type="predicted"/>
<keyword evidence="3" id="KW-0808">Transferase</keyword>
<keyword evidence="1" id="KW-0472">Membrane</keyword>